<reference evidence="2" key="1">
    <citation type="submission" date="2016-03" db="EMBL/GenBank/DDBJ databases">
        <authorList>
            <person name="Devillers H."/>
        </authorList>
    </citation>
    <scope>NUCLEOTIDE SEQUENCE [LARGE SCALE GENOMIC DNA]</scope>
</reference>
<protein>
    <submittedName>
        <fullName evidence="1">LAMI_0H08636g1_1</fullName>
    </submittedName>
</protein>
<dbReference type="STRING" id="1230905.A0A1G4KFY6"/>
<keyword evidence="2" id="KW-1185">Reference proteome</keyword>
<proteinExistence type="predicted"/>
<dbReference type="GO" id="GO:0070628">
    <property type="term" value="F:proteasome binding"/>
    <property type="evidence" value="ECO:0007669"/>
    <property type="project" value="InterPro"/>
</dbReference>
<dbReference type="OrthoDB" id="416253at2759"/>
<dbReference type="AlphaFoldDB" id="A0A1G4KFY6"/>
<evidence type="ECO:0000313" key="2">
    <source>
        <dbReference type="Proteomes" id="UP000191024"/>
    </source>
</evidence>
<evidence type="ECO:0000313" key="1">
    <source>
        <dbReference type="EMBL" id="SCV03498.1"/>
    </source>
</evidence>
<dbReference type="GO" id="GO:0043248">
    <property type="term" value="P:proteasome assembly"/>
    <property type="evidence" value="ECO:0007669"/>
    <property type="project" value="TreeGrafter"/>
</dbReference>
<dbReference type="Proteomes" id="UP000191024">
    <property type="component" value="Chromosome H"/>
</dbReference>
<gene>
    <name evidence="1" type="ORF">LAMI_0H08636G</name>
</gene>
<dbReference type="InterPro" id="IPR038816">
    <property type="entry name" value="Stationary_phase_5"/>
</dbReference>
<sequence>MASSSWKQWLRLSRRQLKQFRETLNEEIDELLGQRLPNYRQSLVRVPVPVRNGAKETFKRNTGRRNYHNVSQRGFRSEFAGKDVFPGQKTGVNTAFQGKSISLGFADVQRRPKGVPRGLFTNWNMNTARFTQGRCYSTASIRITHDAVQNMSVGLRCFFNMWDDSLMNPENAKHTDFLGYRMHQKDRLASINVSTAHAVEVYDMIKTHRQMVPGLADDEQLGCFVEFKFPTLHDESMPAFIFACDGSLSRWNQEISRFELQLREIENCVRCIHQNFGALPVAFDSNSVKVHFPNLSTRELELFLRDLGITRGVIKTDSEVPPANPMQNEYVRYETDVSILSDSETESDFTVLSDI</sequence>
<dbReference type="PANTHER" id="PTHR42342">
    <property type="entry name" value="STATIONARY PHASE PROTEIN 5"/>
    <property type="match status" value="1"/>
</dbReference>
<name>A0A1G4KFY6_9SACH</name>
<organism evidence="1 2">
    <name type="scientific">Lachancea mirantina</name>
    <dbReference type="NCBI Taxonomy" id="1230905"/>
    <lineage>
        <taxon>Eukaryota</taxon>
        <taxon>Fungi</taxon>
        <taxon>Dikarya</taxon>
        <taxon>Ascomycota</taxon>
        <taxon>Saccharomycotina</taxon>
        <taxon>Saccharomycetes</taxon>
        <taxon>Saccharomycetales</taxon>
        <taxon>Saccharomycetaceae</taxon>
        <taxon>Lachancea</taxon>
    </lineage>
</organism>
<dbReference type="EMBL" id="LT598468">
    <property type="protein sequence ID" value="SCV03498.1"/>
    <property type="molecule type" value="Genomic_DNA"/>
</dbReference>
<accession>A0A1G4KFY6</accession>
<dbReference type="PANTHER" id="PTHR42342:SF1">
    <property type="entry name" value="STATIONARY PHASE PROTEIN 5"/>
    <property type="match status" value="1"/>
</dbReference>